<evidence type="ECO:0000313" key="2">
    <source>
        <dbReference type="EMBL" id="KAK2814400.1"/>
    </source>
</evidence>
<dbReference type="AlphaFoldDB" id="A0AA88IK13"/>
<reference evidence="2" key="1">
    <citation type="submission" date="2023-07" db="EMBL/GenBank/DDBJ databases">
        <title>Chromosome-level Genome Assembly of Striped Snakehead (Channa striata).</title>
        <authorList>
            <person name="Liu H."/>
        </authorList>
    </citation>
    <scope>NUCLEOTIDE SEQUENCE</scope>
    <source>
        <strain evidence="2">Gz</strain>
        <tissue evidence="2">Muscle</tissue>
    </source>
</reference>
<keyword evidence="3" id="KW-1185">Reference proteome</keyword>
<comment type="caution">
    <text evidence="2">The sequence shown here is derived from an EMBL/GenBank/DDBJ whole genome shotgun (WGS) entry which is preliminary data.</text>
</comment>
<gene>
    <name evidence="2" type="ORF">Q5P01_000528</name>
</gene>
<organism evidence="2 3">
    <name type="scientific">Channa striata</name>
    <name type="common">Snakehead murrel</name>
    <name type="synonym">Ophicephalus striatus</name>
    <dbReference type="NCBI Taxonomy" id="64152"/>
    <lineage>
        <taxon>Eukaryota</taxon>
        <taxon>Metazoa</taxon>
        <taxon>Chordata</taxon>
        <taxon>Craniata</taxon>
        <taxon>Vertebrata</taxon>
        <taxon>Euteleostomi</taxon>
        <taxon>Actinopterygii</taxon>
        <taxon>Neopterygii</taxon>
        <taxon>Teleostei</taxon>
        <taxon>Neoteleostei</taxon>
        <taxon>Acanthomorphata</taxon>
        <taxon>Anabantaria</taxon>
        <taxon>Anabantiformes</taxon>
        <taxon>Channoidei</taxon>
        <taxon>Channidae</taxon>
        <taxon>Channa</taxon>
    </lineage>
</organism>
<proteinExistence type="predicted"/>
<feature type="region of interest" description="Disordered" evidence="1">
    <location>
        <begin position="163"/>
        <end position="207"/>
    </location>
</feature>
<dbReference type="EMBL" id="JAUPFM010000050">
    <property type="protein sequence ID" value="KAK2814400.1"/>
    <property type="molecule type" value="Genomic_DNA"/>
</dbReference>
<protein>
    <submittedName>
        <fullName evidence="2">Uncharacterized protein</fullName>
    </submittedName>
</protein>
<feature type="region of interest" description="Disordered" evidence="1">
    <location>
        <begin position="34"/>
        <end position="65"/>
    </location>
</feature>
<feature type="compositionally biased region" description="Polar residues" evidence="1">
    <location>
        <begin position="432"/>
        <end position="442"/>
    </location>
</feature>
<feature type="compositionally biased region" description="Polar residues" evidence="1">
    <location>
        <begin position="45"/>
        <end position="55"/>
    </location>
</feature>
<accession>A0AA88IK13</accession>
<feature type="compositionally biased region" description="Low complexity" evidence="1">
    <location>
        <begin position="189"/>
        <end position="198"/>
    </location>
</feature>
<dbReference type="Proteomes" id="UP001187415">
    <property type="component" value="Unassembled WGS sequence"/>
</dbReference>
<sequence length="503" mass="53469">MSEEASLRLEPGDLAKLRRRRAVVRAGKTCPRAACTGRPLGAADPSSQSGVPRNTGSRGSVFGRGGVYRGEFREEESGGRERVVEVTASTEKPPLGHVGGDGGELQRHGTLGWNGGAPFGACLLSIFVSRQFAGLVAGEGSVTTIPAIVGSPAELLEDRARPLGRSSSRGNLIASAPRSYRPTFKRPAARPSARSPPRSSKHSYRVQVQKCTVRGPRACPSSKMISACSSSSVSSHLGDRGRAPSPCGLGTQVFRAHRAIRGAGSVRHRAQPWVLTLEHFSLVPAHLNRAYSAFLYLTAASASTPADSPGINFNLDPYSPCNASIRASDRAYCTSASTTATRRPGSACSRVSSTAATSSRRSAPPWFALANLTPTSLPQPWRATARKVSRPSSPYRRPRSELPPPADEYRTGMRTCRSSSPLAGGSRVHTGTCKSITSQRLTSKGRGRPRFGTGGREHSARGHAQSVRSCASRTRAELRRVPPARGVSGSPRPRRQSLPSSPR</sequence>
<name>A0AA88IK13_CHASR</name>
<evidence type="ECO:0000256" key="1">
    <source>
        <dbReference type="SAM" id="MobiDB-lite"/>
    </source>
</evidence>
<feature type="region of interest" description="Disordered" evidence="1">
    <location>
        <begin position="378"/>
        <end position="503"/>
    </location>
</feature>
<evidence type="ECO:0000313" key="3">
    <source>
        <dbReference type="Proteomes" id="UP001187415"/>
    </source>
</evidence>